<accession>A0A1C3H2S9</accession>
<gene>
    <name evidence="2" type="ORF">CHUV0807_0537</name>
</gene>
<evidence type="ECO:0000259" key="1">
    <source>
        <dbReference type="Pfam" id="PF04536"/>
    </source>
</evidence>
<sequence>MFKDLLHNLKNRFFGADSRWLDERAIAALTTAVKNGERGHGGELRLVIERRPLPGDTPLQTRAERHFSTLGLWNTEDRSALLIYLNLAASQLYILADSGVLAVIPQNIWDDLAARTLRQFKAGGEVAALDSLIADSAALLRQHFGKPDDPHGNELPDNPVIIE</sequence>
<name>A0A1C3H2S9_9GAMM</name>
<dbReference type="EMBL" id="FKLO01000023">
    <property type="protein sequence ID" value="SAM59169.1"/>
    <property type="molecule type" value="Genomic_DNA"/>
</dbReference>
<dbReference type="AlphaFoldDB" id="A0A1C3H2S9"/>
<protein>
    <recommendedName>
        <fullName evidence="1">TPM domain-containing protein</fullName>
    </recommendedName>
</protein>
<dbReference type="Pfam" id="PF04536">
    <property type="entry name" value="TPM_phosphatase"/>
    <property type="match status" value="1"/>
</dbReference>
<dbReference type="InterPro" id="IPR007621">
    <property type="entry name" value="TPM_dom"/>
</dbReference>
<proteinExistence type="predicted"/>
<dbReference type="RefSeq" id="WP_079539514.1">
    <property type="nucleotide sequence ID" value="NZ_CAUQZP010000030.1"/>
</dbReference>
<feature type="domain" description="TPM" evidence="1">
    <location>
        <begin position="21"/>
        <end position="131"/>
    </location>
</feature>
<evidence type="ECO:0000313" key="3">
    <source>
        <dbReference type="Proteomes" id="UP000190837"/>
    </source>
</evidence>
<evidence type="ECO:0000313" key="2">
    <source>
        <dbReference type="EMBL" id="SAM59169.1"/>
    </source>
</evidence>
<reference evidence="3" key="1">
    <citation type="submission" date="2016-04" db="EMBL/GenBank/DDBJ databases">
        <authorList>
            <person name="Tagini F."/>
        </authorList>
    </citation>
    <scope>NUCLEOTIDE SEQUENCE [LARGE SCALE GENOMIC DNA]</scope>
    <source>
        <strain evidence="3">CHUV0807</strain>
    </source>
</reference>
<dbReference type="Proteomes" id="UP000190837">
    <property type="component" value="Unassembled WGS sequence"/>
</dbReference>
<dbReference type="Gene3D" id="3.10.310.50">
    <property type="match status" value="1"/>
</dbReference>
<organism evidence="2 3">
    <name type="scientific">Cardiobacterium hominis</name>
    <dbReference type="NCBI Taxonomy" id="2718"/>
    <lineage>
        <taxon>Bacteria</taxon>
        <taxon>Pseudomonadati</taxon>
        <taxon>Pseudomonadota</taxon>
        <taxon>Gammaproteobacteria</taxon>
        <taxon>Cardiobacteriales</taxon>
        <taxon>Cardiobacteriaceae</taxon>
        <taxon>Cardiobacterium</taxon>
    </lineage>
</organism>